<dbReference type="FunFam" id="3.90.1530.30:FF:000001">
    <property type="entry name" value="Chromosome partitioning protein ParB"/>
    <property type="match status" value="1"/>
</dbReference>
<keyword evidence="6" id="KW-1185">Reference proteome</keyword>
<dbReference type="HOGENOM" id="CLU_023853_0_0_0"/>
<feature type="domain" description="ParB-like N-terminal" evidence="4">
    <location>
        <begin position="35"/>
        <end position="124"/>
    </location>
</feature>
<name>G7V9C4_THELD</name>
<keyword evidence="2" id="KW-0159">Chromosome partition</keyword>
<dbReference type="FunFam" id="1.10.10.2830:FF:000001">
    <property type="entry name" value="Chromosome partitioning protein ParB"/>
    <property type="match status" value="1"/>
</dbReference>
<evidence type="ECO:0000256" key="1">
    <source>
        <dbReference type="ARBA" id="ARBA00006295"/>
    </source>
</evidence>
<dbReference type="Gene3D" id="3.90.1530.30">
    <property type="match status" value="1"/>
</dbReference>
<dbReference type="STRING" id="580340.Tlie_1875"/>
<evidence type="ECO:0000256" key="2">
    <source>
        <dbReference type="ARBA" id="ARBA00022829"/>
    </source>
</evidence>
<dbReference type="Pfam" id="PF02195">
    <property type="entry name" value="ParB_N"/>
    <property type="match status" value="1"/>
</dbReference>
<dbReference type="SUPFAM" id="SSF110849">
    <property type="entry name" value="ParB/Sulfiredoxin"/>
    <property type="match status" value="1"/>
</dbReference>
<dbReference type="GO" id="GO:0007059">
    <property type="term" value="P:chromosome segregation"/>
    <property type="evidence" value="ECO:0007669"/>
    <property type="project" value="UniProtKB-KW"/>
</dbReference>
<dbReference type="SUPFAM" id="SSF109709">
    <property type="entry name" value="KorB DNA-binding domain-like"/>
    <property type="match status" value="1"/>
</dbReference>
<organism evidence="5 6">
    <name type="scientific">Thermovirga lienii (strain ATCC BAA-1197 / DSM 17291 / Cas60314)</name>
    <dbReference type="NCBI Taxonomy" id="580340"/>
    <lineage>
        <taxon>Bacteria</taxon>
        <taxon>Thermotogati</taxon>
        <taxon>Synergistota</taxon>
        <taxon>Synergistia</taxon>
        <taxon>Synergistales</taxon>
        <taxon>Thermovirgaceae</taxon>
        <taxon>Thermovirga</taxon>
    </lineage>
</organism>
<dbReference type="OrthoDB" id="9802051at2"/>
<protein>
    <submittedName>
        <fullName evidence="5">ParB-like partition protein</fullName>
    </submittedName>
</protein>
<dbReference type="KEGG" id="tli:Tlie_1875"/>
<evidence type="ECO:0000256" key="3">
    <source>
        <dbReference type="ARBA" id="ARBA00023125"/>
    </source>
</evidence>
<evidence type="ECO:0000313" key="6">
    <source>
        <dbReference type="Proteomes" id="UP000005868"/>
    </source>
</evidence>
<dbReference type="GO" id="GO:0005694">
    <property type="term" value="C:chromosome"/>
    <property type="evidence" value="ECO:0007669"/>
    <property type="project" value="TreeGrafter"/>
</dbReference>
<dbReference type="Gene3D" id="1.10.10.2830">
    <property type="match status" value="1"/>
</dbReference>
<accession>G7V9C4</accession>
<dbReference type="Pfam" id="PF17762">
    <property type="entry name" value="HTH_ParB"/>
    <property type="match status" value="1"/>
</dbReference>
<dbReference type="GO" id="GO:0003677">
    <property type="term" value="F:DNA binding"/>
    <property type="evidence" value="ECO:0007669"/>
    <property type="project" value="UniProtKB-KW"/>
</dbReference>
<dbReference type="InterPro" id="IPR036086">
    <property type="entry name" value="ParB/Sulfiredoxin_sf"/>
</dbReference>
<dbReference type="Proteomes" id="UP000005868">
    <property type="component" value="Chromosome"/>
</dbReference>
<dbReference type="PANTHER" id="PTHR33375">
    <property type="entry name" value="CHROMOSOME-PARTITIONING PROTEIN PARB-RELATED"/>
    <property type="match status" value="1"/>
</dbReference>
<proteinExistence type="inferred from homology"/>
<comment type="similarity">
    <text evidence="1">Belongs to the ParB family.</text>
</comment>
<dbReference type="SMART" id="SM00470">
    <property type="entry name" value="ParB"/>
    <property type="match status" value="1"/>
</dbReference>
<sequence length="296" mass="32834">MARKKVLGRGLEAIFSGAEAPPKEPAHMEREDGLLDIPIEDLFPSPLQPRKSFDNASLKSLAASIKECGVIQPILARSSKGKYEIVAGERRWKAAKMAGLKTVPVKVINADDLSVMELSLVENLQREDLSPLEAALGVKELINRFSLTQEQAAKKLGWSRVAVTNKLRLLNLPQEVLDYLGDGRISEGHARALLALKREEECIRLARLAAEKGLSVRELEDAVRRTLTSGTSRKKSVRVMEIPESAKRISEKFGIKVKLKGARGKLQLTLDGLTPQVAMRLFDLLEARQEELFPEE</sequence>
<dbReference type="PANTHER" id="PTHR33375:SF1">
    <property type="entry name" value="CHROMOSOME-PARTITIONING PROTEIN PARB-RELATED"/>
    <property type="match status" value="1"/>
</dbReference>
<evidence type="ECO:0000259" key="4">
    <source>
        <dbReference type="SMART" id="SM00470"/>
    </source>
</evidence>
<dbReference type="NCBIfam" id="TIGR00180">
    <property type="entry name" value="parB_part"/>
    <property type="match status" value="1"/>
</dbReference>
<keyword evidence="3" id="KW-0238">DNA-binding</keyword>
<dbReference type="InterPro" id="IPR050336">
    <property type="entry name" value="Chromosome_partition/occlusion"/>
</dbReference>
<dbReference type="InterPro" id="IPR041468">
    <property type="entry name" value="HTH_ParB/Spo0J"/>
</dbReference>
<dbReference type="AlphaFoldDB" id="G7V9C4"/>
<gene>
    <name evidence="5" type="ordered locus">Tlie_1875</name>
</gene>
<dbReference type="InterPro" id="IPR004437">
    <property type="entry name" value="ParB/RepB/Spo0J"/>
</dbReference>
<dbReference type="InterPro" id="IPR003115">
    <property type="entry name" value="ParB_N"/>
</dbReference>
<reference evidence="6" key="1">
    <citation type="submission" date="2011-10" db="EMBL/GenBank/DDBJ databases">
        <title>The complete genome of chromosome of Thermovirga lienii DSM 17291.</title>
        <authorList>
            <consortium name="US DOE Joint Genome Institute (JGI-PGF)"/>
            <person name="Lucas S."/>
            <person name="Copeland A."/>
            <person name="Lapidus A."/>
            <person name="Glavina del Rio T."/>
            <person name="Dalin E."/>
            <person name="Tice H."/>
            <person name="Bruce D."/>
            <person name="Goodwin L."/>
            <person name="Pitluck S."/>
            <person name="Peters L."/>
            <person name="Mikhailova N."/>
            <person name="Saunders E."/>
            <person name="Kyrpides N."/>
            <person name="Mavromatis K."/>
            <person name="Ivanova N."/>
            <person name="Last F.I."/>
            <person name="Brettin T."/>
            <person name="Detter J.C."/>
            <person name="Han C."/>
            <person name="Larimer F."/>
            <person name="Land M."/>
            <person name="Hauser L."/>
            <person name="Markowitz V."/>
            <person name="Cheng J.-F."/>
            <person name="Hugenholtz P."/>
            <person name="Woyke T."/>
            <person name="Wu D."/>
            <person name="Spring S."/>
            <person name="Schroeder M."/>
            <person name="Brambilla E.-M."/>
            <person name="Klenk H.-P."/>
            <person name="Eisen J.A."/>
        </authorList>
    </citation>
    <scope>NUCLEOTIDE SEQUENCE [LARGE SCALE GENOMIC DNA]</scope>
    <source>
        <strain evidence="6">ATCC BAA-1197 / DSM 17291 / Cas60314</strain>
    </source>
</reference>
<dbReference type="CDD" id="cd16393">
    <property type="entry name" value="SPO0J_N"/>
    <property type="match status" value="1"/>
</dbReference>
<evidence type="ECO:0000313" key="5">
    <source>
        <dbReference type="EMBL" id="AER67584.1"/>
    </source>
</evidence>
<dbReference type="eggNOG" id="COG1475">
    <property type="taxonomic scope" value="Bacteria"/>
</dbReference>
<reference evidence="5 6" key="2">
    <citation type="journal article" date="2012" name="Stand. Genomic Sci.">
        <title>Genome sequence of the moderately thermophilic, amino-acid-degrading and sulfur-reducing bacterium Thermovirga lienii type strain (Cas60314(T)).</title>
        <authorList>
            <person name="Goker M."/>
            <person name="Saunders E."/>
            <person name="Lapidus A."/>
            <person name="Nolan M."/>
            <person name="Lucas S."/>
            <person name="Hammon N."/>
            <person name="Deshpande S."/>
            <person name="Cheng J.F."/>
            <person name="Han C."/>
            <person name="Tapia R."/>
            <person name="Goodwin L.A."/>
            <person name="Pitluck S."/>
            <person name="Liolios K."/>
            <person name="Mavromatis K."/>
            <person name="Pagani I."/>
            <person name="Ivanova N."/>
            <person name="Mikhailova N."/>
            <person name="Pati A."/>
            <person name="Chen A."/>
            <person name="Palaniappan K."/>
            <person name="Land M."/>
            <person name="Chang Y.J."/>
            <person name="Jeffries C.D."/>
            <person name="Brambilla E.M."/>
            <person name="Rohde M."/>
            <person name="Spring S."/>
            <person name="Detter J.C."/>
            <person name="Woyke T."/>
            <person name="Bristow J."/>
            <person name="Eisen J.A."/>
            <person name="Markowitz V."/>
            <person name="Hugenholtz P."/>
            <person name="Kyrpides N.C."/>
            <person name="Klenk H.P."/>
        </authorList>
    </citation>
    <scope>NUCLEOTIDE SEQUENCE [LARGE SCALE GENOMIC DNA]</scope>
    <source>
        <strain evidence="6">ATCC BAA-1197 / DSM 17291 / Cas60314</strain>
    </source>
</reference>
<dbReference type="EMBL" id="CP003096">
    <property type="protein sequence ID" value="AER67584.1"/>
    <property type="molecule type" value="Genomic_DNA"/>
</dbReference>